<comment type="caution">
    <text evidence="1">The sequence shown here is derived from an EMBL/GenBank/DDBJ whole genome shotgun (WGS) entry which is preliminary data.</text>
</comment>
<accession>A0ABV3LI58</accession>
<evidence type="ECO:0000313" key="1">
    <source>
        <dbReference type="EMBL" id="MEW1975601.1"/>
    </source>
</evidence>
<gene>
    <name evidence="1" type="ORF">AB0301_11075</name>
</gene>
<reference evidence="1 2" key="1">
    <citation type="submission" date="2024-06" db="EMBL/GenBank/DDBJ databases">
        <title>The Natural Products Discovery Center: Release of the First 8490 Sequenced Strains for Exploring Actinobacteria Biosynthetic Diversity.</title>
        <authorList>
            <person name="Kalkreuter E."/>
            <person name="Kautsar S.A."/>
            <person name="Yang D."/>
            <person name="Bader C.D."/>
            <person name="Teijaro C.N."/>
            <person name="Fluegel L."/>
            <person name="Davis C.M."/>
            <person name="Simpson J.R."/>
            <person name="Lauterbach L."/>
            <person name="Steele A.D."/>
            <person name="Gui C."/>
            <person name="Meng S."/>
            <person name="Li G."/>
            <person name="Viehrig K."/>
            <person name="Ye F."/>
            <person name="Su P."/>
            <person name="Kiefer A.F."/>
            <person name="Nichols A."/>
            <person name="Cepeda A.J."/>
            <person name="Yan W."/>
            <person name="Fan B."/>
            <person name="Jiang Y."/>
            <person name="Adhikari A."/>
            <person name="Zheng C.-J."/>
            <person name="Schuster L."/>
            <person name="Cowan T.M."/>
            <person name="Smanski M.J."/>
            <person name="Chevrette M.G."/>
            <person name="De Carvalho L.P.S."/>
            <person name="Shen B."/>
        </authorList>
    </citation>
    <scope>NUCLEOTIDE SEQUENCE [LARGE SCALE GENOMIC DNA]</scope>
    <source>
        <strain evidence="1 2">NPDC077434</strain>
    </source>
</reference>
<proteinExistence type="predicted"/>
<evidence type="ECO:0000313" key="2">
    <source>
        <dbReference type="Proteomes" id="UP001553715"/>
    </source>
</evidence>
<dbReference type="RefSeq" id="WP_366232994.1">
    <property type="nucleotide sequence ID" value="NZ_JBFBMH010000015.1"/>
</dbReference>
<dbReference type="EMBL" id="JBFBMH010000015">
    <property type="protein sequence ID" value="MEW1975601.1"/>
    <property type="molecule type" value="Genomic_DNA"/>
</dbReference>
<protein>
    <submittedName>
        <fullName evidence="1">Uncharacterized protein</fullName>
    </submittedName>
</protein>
<sequence length="106" mass="11758">MGTSQREADAAVDHFLLKIARENPVQSLTEKELQLDVLPLTIYPRPLVAKAWVRFGAIPSHVSCVIVRSTSTAAGIEFRIREKVFRCWVWGNAVTTPNDGDGRALP</sequence>
<dbReference type="Proteomes" id="UP001553715">
    <property type="component" value="Unassembled WGS sequence"/>
</dbReference>
<keyword evidence="2" id="KW-1185">Reference proteome</keyword>
<organism evidence="1 2">
    <name type="scientific">Microbacterium profundi</name>
    <dbReference type="NCBI Taxonomy" id="450380"/>
    <lineage>
        <taxon>Bacteria</taxon>
        <taxon>Bacillati</taxon>
        <taxon>Actinomycetota</taxon>
        <taxon>Actinomycetes</taxon>
        <taxon>Micrococcales</taxon>
        <taxon>Microbacteriaceae</taxon>
        <taxon>Microbacterium</taxon>
    </lineage>
</organism>
<name>A0ABV3LI58_9MICO</name>